<evidence type="ECO:0000256" key="1">
    <source>
        <dbReference type="SAM" id="MobiDB-lite"/>
    </source>
</evidence>
<evidence type="ECO:0000313" key="3">
    <source>
        <dbReference type="Proteomes" id="UP000013167"/>
    </source>
</evidence>
<comment type="caution">
    <text evidence="2">The sequence shown here is derived from an EMBL/GenBank/DDBJ whole genome shotgun (WGS) entry which is preliminary data.</text>
</comment>
<keyword evidence="3" id="KW-1185">Reference proteome</keyword>
<dbReference type="AlphaFoldDB" id="N0E625"/>
<sequence length="227" mass="25233">MTLRLVPGPGSRLPQCAARAQTGHQLALEPATALDEQRLVDRLVADPHGLIIGEVDLQPVRDLFRAPRRGPSPVRPAGLVQPLPRRRRRTRRDRAVTTADVPCEPVLHVLTQPVVGHELRGLRSLRRLLRLPLRLPPNPAASDPNSYTLDWDEPGKIDRLDAYRAARSVLSGEATTDPKDASIEPWRALTVMRSRLRGVRSGHCWSTPRVTFGTSTETCPTPNSWPH</sequence>
<name>N0E625_9MICO</name>
<dbReference type="Proteomes" id="UP000013167">
    <property type="component" value="Unassembled WGS sequence"/>
</dbReference>
<protein>
    <submittedName>
        <fullName evidence="2">Uncharacterized protein</fullName>
    </submittedName>
</protein>
<feature type="region of interest" description="Disordered" evidence="1">
    <location>
        <begin position="65"/>
        <end position="96"/>
    </location>
</feature>
<reference evidence="2 3" key="1">
    <citation type="journal article" date="2013" name="ISME J.">
        <title>A metabolic model for members of the genus Tetrasphaera involved in enhanced biological phosphorus removal.</title>
        <authorList>
            <person name="Kristiansen R."/>
            <person name="Nguyen H.T.T."/>
            <person name="Saunders A.M."/>
            <person name="Nielsen J.L."/>
            <person name="Wimmer R."/>
            <person name="Le V.Q."/>
            <person name="McIlroy S.J."/>
            <person name="Petrovski S."/>
            <person name="Seviour R.J."/>
            <person name="Calteau A."/>
            <person name="Nielsen K.L."/>
            <person name="Nielsen P.H."/>
        </authorList>
    </citation>
    <scope>NUCLEOTIDE SEQUENCE [LARGE SCALE GENOMIC DNA]</scope>
    <source>
        <strain evidence="2 3">Lp2</strain>
    </source>
</reference>
<gene>
    <name evidence="2" type="ORF">BN10_720048</name>
</gene>
<dbReference type="HOGENOM" id="CLU_1219222_0_0_11"/>
<dbReference type="STRING" id="1193181.BN10_720048"/>
<evidence type="ECO:0000313" key="2">
    <source>
        <dbReference type="EMBL" id="CCH70969.1"/>
    </source>
</evidence>
<dbReference type="EMBL" id="CAIZ01000144">
    <property type="protein sequence ID" value="CCH70969.1"/>
    <property type="molecule type" value="Genomic_DNA"/>
</dbReference>
<organism evidence="2 3">
    <name type="scientific">Phycicoccus elongatus Lp2</name>
    <dbReference type="NCBI Taxonomy" id="1193181"/>
    <lineage>
        <taxon>Bacteria</taxon>
        <taxon>Bacillati</taxon>
        <taxon>Actinomycetota</taxon>
        <taxon>Actinomycetes</taxon>
        <taxon>Micrococcales</taxon>
        <taxon>Intrasporangiaceae</taxon>
        <taxon>Phycicoccus</taxon>
    </lineage>
</organism>
<proteinExistence type="predicted"/>
<accession>N0E625</accession>